<dbReference type="OrthoDB" id="4495335at2759"/>
<feature type="region of interest" description="Disordered" evidence="2">
    <location>
        <begin position="364"/>
        <end position="397"/>
    </location>
</feature>
<evidence type="ECO:0000256" key="2">
    <source>
        <dbReference type="SAM" id="MobiDB-lite"/>
    </source>
</evidence>
<dbReference type="RefSeq" id="XP_007923379.1">
    <property type="nucleotide sequence ID" value="XM_007925188.1"/>
</dbReference>
<dbReference type="GeneID" id="19332688"/>
<evidence type="ECO:0000313" key="4">
    <source>
        <dbReference type="Proteomes" id="UP000016932"/>
    </source>
</evidence>
<proteinExistence type="predicted"/>
<organism evidence="3 4">
    <name type="scientific">Pseudocercospora fijiensis (strain CIRAD86)</name>
    <name type="common">Black leaf streak disease fungus</name>
    <name type="synonym">Mycosphaerella fijiensis</name>
    <dbReference type="NCBI Taxonomy" id="383855"/>
    <lineage>
        <taxon>Eukaryota</taxon>
        <taxon>Fungi</taxon>
        <taxon>Dikarya</taxon>
        <taxon>Ascomycota</taxon>
        <taxon>Pezizomycotina</taxon>
        <taxon>Dothideomycetes</taxon>
        <taxon>Dothideomycetidae</taxon>
        <taxon>Mycosphaerellales</taxon>
        <taxon>Mycosphaerellaceae</taxon>
        <taxon>Pseudocercospora</taxon>
    </lineage>
</organism>
<evidence type="ECO:0000313" key="3">
    <source>
        <dbReference type="EMBL" id="EME85924.1"/>
    </source>
</evidence>
<feature type="region of interest" description="Disordered" evidence="2">
    <location>
        <begin position="75"/>
        <end position="120"/>
    </location>
</feature>
<dbReference type="AlphaFoldDB" id="M3A488"/>
<dbReference type="PANTHER" id="PTHR42041:SF1">
    <property type="entry name" value="DNA ENDONUCLEASE ACTIVATOR CTP1 C-TERMINAL DOMAIN-CONTAINING PROTEIN"/>
    <property type="match status" value="1"/>
</dbReference>
<protein>
    <submittedName>
        <fullName evidence="3">Uncharacterized protein</fullName>
    </submittedName>
</protein>
<dbReference type="PANTHER" id="PTHR42041">
    <property type="entry name" value="DNA ENDONUCLEASE ACTIVATOR CTP1 C-TERMINAL DOMAIN-CONTAINING PROTEIN"/>
    <property type="match status" value="1"/>
</dbReference>
<feature type="compositionally biased region" description="Basic and acidic residues" evidence="2">
    <location>
        <begin position="471"/>
        <end position="497"/>
    </location>
</feature>
<reference evidence="3 4" key="1">
    <citation type="journal article" date="2012" name="PLoS Pathog.">
        <title>Diverse lifestyles and strategies of plant pathogenesis encoded in the genomes of eighteen Dothideomycetes fungi.</title>
        <authorList>
            <person name="Ohm R.A."/>
            <person name="Feau N."/>
            <person name="Henrissat B."/>
            <person name="Schoch C.L."/>
            <person name="Horwitz B.A."/>
            <person name="Barry K.W."/>
            <person name="Condon B.J."/>
            <person name="Copeland A.C."/>
            <person name="Dhillon B."/>
            <person name="Glaser F."/>
            <person name="Hesse C.N."/>
            <person name="Kosti I."/>
            <person name="LaButti K."/>
            <person name="Lindquist E.A."/>
            <person name="Lucas S."/>
            <person name="Salamov A.A."/>
            <person name="Bradshaw R.E."/>
            <person name="Ciuffetti L."/>
            <person name="Hamelin R.C."/>
            <person name="Kema G.H.J."/>
            <person name="Lawrence C."/>
            <person name="Scott J.A."/>
            <person name="Spatafora J.W."/>
            <person name="Turgeon B.G."/>
            <person name="de Wit P.J.G.M."/>
            <person name="Zhong S."/>
            <person name="Goodwin S.B."/>
            <person name="Grigoriev I.V."/>
        </authorList>
    </citation>
    <scope>NUCLEOTIDE SEQUENCE [LARGE SCALE GENOMIC DNA]</scope>
    <source>
        <strain evidence="3 4">CIRAD86</strain>
    </source>
</reference>
<keyword evidence="4" id="KW-1185">Reference proteome</keyword>
<feature type="coiled-coil region" evidence="1">
    <location>
        <begin position="408"/>
        <end position="435"/>
    </location>
</feature>
<keyword evidence="1" id="KW-0175">Coiled coil</keyword>
<feature type="coiled-coil region" evidence="1">
    <location>
        <begin position="319"/>
        <end position="353"/>
    </location>
</feature>
<name>M3A488_PSEFD</name>
<dbReference type="KEGG" id="pfj:MYCFIDRAFT_171768"/>
<accession>M3A488</accession>
<feature type="region of interest" description="Disordered" evidence="2">
    <location>
        <begin position="467"/>
        <end position="570"/>
    </location>
</feature>
<dbReference type="EMBL" id="KB446556">
    <property type="protein sequence ID" value="EME85924.1"/>
    <property type="molecule type" value="Genomic_DNA"/>
</dbReference>
<feature type="compositionally biased region" description="Polar residues" evidence="2">
    <location>
        <begin position="89"/>
        <end position="106"/>
    </location>
</feature>
<feature type="coiled-coil region" evidence="1">
    <location>
        <begin position="189"/>
        <end position="269"/>
    </location>
</feature>
<dbReference type="VEuPathDB" id="FungiDB:MYCFIDRAFT_171768"/>
<dbReference type="Proteomes" id="UP000016932">
    <property type="component" value="Unassembled WGS sequence"/>
</dbReference>
<dbReference type="HOGENOM" id="CLU_014569_1_0_1"/>
<feature type="compositionally biased region" description="Basic and acidic residues" evidence="2">
    <location>
        <begin position="513"/>
        <end position="525"/>
    </location>
</feature>
<dbReference type="eggNOG" id="ENOG502RY7V">
    <property type="taxonomic scope" value="Eukaryota"/>
</dbReference>
<gene>
    <name evidence="3" type="ORF">MYCFIDRAFT_171768</name>
</gene>
<evidence type="ECO:0000256" key="1">
    <source>
        <dbReference type="SAM" id="Coils"/>
    </source>
</evidence>
<sequence length="745" mass="84430">MARRSGASAVSIRIMSHIMASRWAEEPRKESCGCSGNTQAEARLPWTSSNTQALPVTECIDNKYIHSKMDAFPFPPRESLQPLSPERVNGSTRPLSGMSSKTTSTPDYPENPSPHSSPRRKAANLFADYDPKRNSPVKEYGFALPMSPSLPEIHAFRSHARTNSDVQGLVKRFEHLDVRDRDAEWEGRKKRHEAELRRAQIAREEAENDVKRLREEVRRLKREGDEGRDRERKLGKRLEVVTEEFANFKESQTSQHSVYEKEVRKARKEAFKTSSAVLKLQEELKSTRNTLRITQSGLDMEKRKVAQREQQTFDAQYQLVAVQEELDKMRTQLKTVEEEKNALKTSLKEEEVARIAAEGMIALPLGNHDDDDLMSPQLRRRSPQKRPQSPLSDDKENVGVVTKKMVEARQLSEELGRERMRREEAEELVDFLRLEVRGDSAHDLRETNPFAAALENIRDTMRAVLTTPASETEHTEPSVVIKRESSPEVHTQKRESVDVEMEELAPQDSPMEGLDRSMTMDHQPEPEDQVGEEAVIDEEEPIAPRPTPLEPEAQPDENGEPTPTPATMKVPLLLSSPQSPAHSQAQTTPYRPGYVRTITTTTTIPMHFTPQKPKFDAMQDAENIPPTTMSPRDRSGSAPTFDREAALAAIAYRRGRAKSIADGHMTPRKQMMEGVNIKERRDISAPALGQKSHAAKRKPDEMNIEPRECPASYLVHDRRVERYGKGSGLDFETAMAKRSLCTLHE</sequence>
<feature type="compositionally biased region" description="Acidic residues" evidence="2">
    <location>
        <begin position="526"/>
        <end position="541"/>
    </location>
</feature>